<evidence type="ECO:0000313" key="2">
    <source>
        <dbReference type="Proteomes" id="UP000026991"/>
    </source>
</evidence>
<proteinExistence type="predicted"/>
<dbReference type="Gene3D" id="4.10.410.40">
    <property type="match status" value="1"/>
</dbReference>
<dbReference type="InterPro" id="IPR011855">
    <property type="entry name" value="Phgtail_TP901_1"/>
</dbReference>
<name>A0A059T5D6_9CAUD</name>
<accession>A0A059T5D6</accession>
<evidence type="ECO:0000313" key="1">
    <source>
        <dbReference type="EMBL" id="AHL18703.1"/>
    </source>
</evidence>
<protein>
    <submittedName>
        <fullName evidence="1">Major tail protein</fullName>
    </submittedName>
</protein>
<dbReference type="NCBIfam" id="NF047353">
    <property type="entry name" value="tube_lmo2291"/>
    <property type="match status" value="1"/>
</dbReference>
<dbReference type="OrthoDB" id="7034at10239"/>
<dbReference type="NCBIfam" id="TIGR02126">
    <property type="entry name" value="phgtail_TP901_1"/>
    <property type="match status" value="1"/>
</dbReference>
<dbReference type="GeneID" id="19736287"/>
<dbReference type="Pfam" id="PF06199">
    <property type="entry name" value="Phage_tail_2"/>
    <property type="match status" value="1"/>
</dbReference>
<dbReference type="Proteomes" id="UP000026991">
    <property type="component" value="Segment"/>
</dbReference>
<dbReference type="KEGG" id="vg:19736287"/>
<dbReference type="RefSeq" id="YP_009045169.1">
    <property type="nucleotide sequence ID" value="NC_024392.1"/>
</dbReference>
<keyword evidence="2" id="KW-1185">Reference proteome</keyword>
<dbReference type="EMBL" id="KJ094021">
    <property type="protein sequence ID" value="AHL18703.1"/>
    <property type="molecule type" value="Genomic_DNA"/>
</dbReference>
<gene>
    <name evidence="1" type="ORF">LP114_115</name>
</gene>
<sequence length="236" mass="25223">MVQCASNFNRGVEIIIKVDDPNNAGAMIAVGYQRGGTINREADTIDASSKEDFGWGSSEYGVRTWSIDLDGLLVGTDEGQKRLRAAFTNKECVSVEVSYPDGGVEYGTAILTTFNSDFPYDDIATFEGTLTGRGELYYTEPPIVNPTTLTTSALPSTIAVNTPFQIVTSIQPTNAPQGTQFEYVSGTTATDLKVEKISGTEAYKVTPLKTGSFGVKFTATALNTVSQTVTIVVPTP</sequence>
<reference evidence="1 2" key="1">
    <citation type="journal article" date="2014" name="Appl. Environ. Microbiol.">
        <title>Comparative genomic and morphological analysis of Listeria phages isolated from farm environments.</title>
        <authorList>
            <person name="Denes T."/>
            <person name="Vongkamjan K."/>
            <person name="Ackermann H.W."/>
            <person name="Moreno Switt A.I."/>
            <person name="Wiedmann M."/>
            <person name="den Bakker H.C."/>
        </authorList>
    </citation>
    <scope>NUCLEOTIDE SEQUENCE [LARGE SCALE GENOMIC DNA]</scope>
</reference>
<organism evidence="1 2">
    <name type="scientific">Listeria phage LP-114</name>
    <dbReference type="NCBI Taxonomy" id="1458857"/>
    <lineage>
        <taxon>Viruses</taxon>
        <taxon>Duplodnaviria</taxon>
        <taxon>Heunggongvirae</taxon>
        <taxon>Uroviricota</taxon>
        <taxon>Caudoviricetes</taxon>
        <taxon>Homburgvirus</taxon>
        <taxon>Homburgvirus LP114</taxon>
    </lineage>
</organism>